<keyword evidence="2" id="KW-1185">Reference proteome</keyword>
<reference evidence="1 2" key="1">
    <citation type="submission" date="2019-11" db="EMBL/GenBank/DDBJ databases">
        <authorList>
            <person name="Khan S.A."/>
            <person name="Jeon C.O."/>
            <person name="Chun B.H."/>
        </authorList>
    </citation>
    <scope>NUCLEOTIDE SEQUENCE [LARGE SCALE GENOMIC DNA]</scope>
    <source>
        <strain evidence="1 2">IMCC 1097</strain>
    </source>
</reference>
<name>A0A5Q2Q5N1_9GAMM</name>
<dbReference type="OrthoDB" id="9775969at2"/>
<dbReference type="Proteomes" id="UP000388235">
    <property type="component" value="Chromosome"/>
</dbReference>
<sequence>MGLRMGRMKAVWIGVCLWVGAVHADVLLDQGDLSGWDAQSFVGDTQYQRVADAQRGFVLQGVADGTASALGFERRIDPAQTPWLEWSWQVVTAPTLGAPEQSKAGDDYAARVYVVRKGAFGILSTQSLVYVHSNARAIDDIWDSPYTGKVKMLAVANGTSGDWIRVKRNLAADWQRAFGRSLDELDGVALMVDADNSGSRAAARFGQIALRAN</sequence>
<proteinExistence type="predicted"/>
<gene>
    <name evidence="1" type="ORF">GH975_01670</name>
</gene>
<dbReference type="AlphaFoldDB" id="A0A5Q2Q5N1"/>
<organism evidence="1 2">
    <name type="scientific">Litorivicinus lipolyticus</name>
    <dbReference type="NCBI Taxonomy" id="418701"/>
    <lineage>
        <taxon>Bacteria</taxon>
        <taxon>Pseudomonadati</taxon>
        <taxon>Pseudomonadota</taxon>
        <taxon>Gammaproteobacteria</taxon>
        <taxon>Oceanospirillales</taxon>
        <taxon>Litorivicinaceae</taxon>
        <taxon>Litorivicinus</taxon>
    </lineage>
</organism>
<protein>
    <submittedName>
        <fullName evidence="1">DUF3047 domain-containing protein</fullName>
    </submittedName>
</protein>
<accession>A0A5Q2Q5N1</accession>
<dbReference type="EMBL" id="CP045871">
    <property type="protein sequence ID" value="QGG79339.1"/>
    <property type="molecule type" value="Genomic_DNA"/>
</dbReference>
<dbReference type="KEGG" id="llp:GH975_01670"/>
<dbReference type="Pfam" id="PF11249">
    <property type="entry name" value="DUF3047"/>
    <property type="match status" value="1"/>
</dbReference>
<evidence type="ECO:0000313" key="2">
    <source>
        <dbReference type="Proteomes" id="UP000388235"/>
    </source>
</evidence>
<dbReference type="InterPro" id="IPR021409">
    <property type="entry name" value="DUF3047"/>
</dbReference>
<evidence type="ECO:0000313" key="1">
    <source>
        <dbReference type="EMBL" id="QGG79339.1"/>
    </source>
</evidence>